<dbReference type="Proteomes" id="UP000789342">
    <property type="component" value="Unassembled WGS sequence"/>
</dbReference>
<evidence type="ECO:0000256" key="2">
    <source>
        <dbReference type="ARBA" id="ARBA00007333"/>
    </source>
</evidence>
<dbReference type="OrthoDB" id="2125027at2759"/>
<keyword evidence="9" id="KW-0472">Membrane</keyword>
<dbReference type="GO" id="GO:0005743">
    <property type="term" value="C:mitochondrial inner membrane"/>
    <property type="evidence" value="ECO:0007669"/>
    <property type="project" value="UniProtKB-SubCell"/>
</dbReference>
<organism evidence="12 13">
    <name type="scientific">Acaulospora morrowiae</name>
    <dbReference type="NCBI Taxonomy" id="94023"/>
    <lineage>
        <taxon>Eukaryota</taxon>
        <taxon>Fungi</taxon>
        <taxon>Fungi incertae sedis</taxon>
        <taxon>Mucoromycota</taxon>
        <taxon>Glomeromycotina</taxon>
        <taxon>Glomeromycetes</taxon>
        <taxon>Diversisporales</taxon>
        <taxon>Acaulosporaceae</taxon>
        <taxon>Acaulospora</taxon>
    </lineage>
</organism>
<evidence type="ECO:0000256" key="6">
    <source>
        <dbReference type="ARBA" id="ARBA00022792"/>
    </source>
</evidence>
<evidence type="ECO:0000256" key="10">
    <source>
        <dbReference type="ARBA" id="ARBA00023310"/>
    </source>
</evidence>
<evidence type="ECO:0000256" key="1">
    <source>
        <dbReference type="ARBA" id="ARBA00004273"/>
    </source>
</evidence>
<keyword evidence="3 11" id="KW-0813">Transport</keyword>
<reference evidence="12" key="1">
    <citation type="submission" date="2021-06" db="EMBL/GenBank/DDBJ databases">
        <authorList>
            <person name="Kallberg Y."/>
            <person name="Tangrot J."/>
            <person name="Rosling A."/>
        </authorList>
    </citation>
    <scope>NUCLEOTIDE SEQUENCE</scope>
    <source>
        <strain evidence="12">CL551</strain>
    </source>
</reference>
<gene>
    <name evidence="12" type="ORF">AMORRO_LOCUS8512</name>
</gene>
<comment type="function">
    <text evidence="11">Subunit e, of the mitochondrial membrane ATP synthase complex (F(1)F(0) ATP synthase or Complex V) that produces ATP from ADP in the presence of a proton gradient across the membrane which is generated by electron transport complexes of the respiratory chain. ATP synthase complex consist of a soluble F(1) head domain - the catalytic core - and a membrane F(1) domain - the membrane proton channel. These two domains are linked by a central stalk rotating inside the F(1) region and a stationary peripheral stalk. During catalysis, ATP synthesis in the catalytic domain of F(1) is coupled via a rotary mechanism of the central stalk subunits to proton translocation. In vivo, can only synthesize ATP although its ATP hydrolase activity can be activated artificially in vitro. Part of the complex F(0) domain.</text>
</comment>
<comment type="caution">
    <text evidence="12">The sequence shown here is derived from an EMBL/GenBank/DDBJ whole genome shotgun (WGS) entry which is preliminary data.</text>
</comment>
<evidence type="ECO:0000256" key="9">
    <source>
        <dbReference type="ARBA" id="ARBA00023136"/>
    </source>
</evidence>
<comment type="subcellular location">
    <subcellularLocation>
        <location evidence="1 11">Mitochondrion inner membrane</location>
    </subcellularLocation>
</comment>
<protein>
    <recommendedName>
        <fullName evidence="11">ATP synthase F(0) complex subunit e, mitochondrial</fullName>
    </recommendedName>
</protein>
<dbReference type="GO" id="GO:0015078">
    <property type="term" value="F:proton transmembrane transporter activity"/>
    <property type="evidence" value="ECO:0007669"/>
    <property type="project" value="InterPro"/>
</dbReference>
<evidence type="ECO:0000313" key="13">
    <source>
        <dbReference type="Proteomes" id="UP000789342"/>
    </source>
</evidence>
<keyword evidence="13" id="KW-1185">Reference proteome</keyword>
<dbReference type="AlphaFoldDB" id="A0A9N9GKN6"/>
<dbReference type="GO" id="GO:0045259">
    <property type="term" value="C:proton-transporting ATP synthase complex"/>
    <property type="evidence" value="ECO:0007669"/>
    <property type="project" value="UniProtKB-UniRule"/>
</dbReference>
<comment type="similarity">
    <text evidence="2 11">Belongs to the ATPase e subunit family.</text>
</comment>
<keyword evidence="6 11" id="KW-0999">Mitochondrion inner membrane</keyword>
<keyword evidence="4 11" id="KW-0138">CF(0)</keyword>
<dbReference type="EMBL" id="CAJVPV010007335">
    <property type="protein sequence ID" value="CAG8617576.1"/>
    <property type="molecule type" value="Genomic_DNA"/>
</dbReference>
<accession>A0A9N9GKN6</accession>
<name>A0A9N9GKN6_9GLOM</name>
<proteinExistence type="inferred from homology"/>
<evidence type="ECO:0000256" key="5">
    <source>
        <dbReference type="ARBA" id="ARBA00022781"/>
    </source>
</evidence>
<keyword evidence="7 11" id="KW-0406">Ion transport</keyword>
<evidence type="ECO:0000256" key="7">
    <source>
        <dbReference type="ARBA" id="ARBA00023065"/>
    </source>
</evidence>
<evidence type="ECO:0000313" key="12">
    <source>
        <dbReference type="EMBL" id="CAG8617576.1"/>
    </source>
</evidence>
<sequence length="89" mass="9967">MAVSSTANVARWSALVLGITYGFWHQSSLVKSEQAKATIENYHHKEELIRKAKAAYAAQQAAKNPTKDPNDPAFDLEKLIIYYGTQEEL</sequence>
<dbReference type="GO" id="GO:0015986">
    <property type="term" value="P:proton motive force-driven ATP synthesis"/>
    <property type="evidence" value="ECO:0007669"/>
    <property type="project" value="InterPro"/>
</dbReference>
<dbReference type="Pfam" id="PF05680">
    <property type="entry name" value="ATP-synt_E"/>
    <property type="match status" value="1"/>
</dbReference>
<evidence type="ECO:0000256" key="11">
    <source>
        <dbReference type="RuleBase" id="RU367005"/>
    </source>
</evidence>
<keyword evidence="10 11" id="KW-0066">ATP synthesis</keyword>
<keyword evidence="8 11" id="KW-0496">Mitochondrion</keyword>
<evidence type="ECO:0000256" key="3">
    <source>
        <dbReference type="ARBA" id="ARBA00022448"/>
    </source>
</evidence>
<evidence type="ECO:0000256" key="8">
    <source>
        <dbReference type="ARBA" id="ARBA00023128"/>
    </source>
</evidence>
<dbReference type="InterPro" id="IPR008386">
    <property type="entry name" value="ATP_synth_F0_esu_mt"/>
</dbReference>
<comment type="subunit">
    <text evidence="11">F-type ATPases have 2 components, CF(1) - the catalytic core - and CF(0) - the membrane proton channel. CF(1) and CF(0) have multiple subunits.</text>
</comment>
<keyword evidence="5 11" id="KW-0375">Hydrogen ion transport</keyword>
<evidence type="ECO:0000256" key="4">
    <source>
        <dbReference type="ARBA" id="ARBA00022547"/>
    </source>
</evidence>